<keyword evidence="2" id="KW-1185">Reference proteome</keyword>
<proteinExistence type="predicted"/>
<dbReference type="Proteomes" id="UP000623467">
    <property type="component" value="Unassembled WGS sequence"/>
</dbReference>
<accession>A0A8H7CZ79</accession>
<evidence type="ECO:0000313" key="2">
    <source>
        <dbReference type="Proteomes" id="UP000623467"/>
    </source>
</evidence>
<reference evidence="1" key="1">
    <citation type="submission" date="2020-05" db="EMBL/GenBank/DDBJ databases">
        <title>Mycena genomes resolve the evolution of fungal bioluminescence.</title>
        <authorList>
            <person name="Tsai I.J."/>
        </authorList>
    </citation>
    <scope>NUCLEOTIDE SEQUENCE</scope>
    <source>
        <strain evidence="1">160909Yilan</strain>
    </source>
</reference>
<protein>
    <submittedName>
        <fullName evidence="1">Uncharacterized protein</fullName>
    </submittedName>
</protein>
<dbReference type="EMBL" id="JACAZH010000012">
    <property type="protein sequence ID" value="KAF7353366.1"/>
    <property type="molecule type" value="Genomic_DNA"/>
</dbReference>
<gene>
    <name evidence="1" type="ORF">MSAN_01525200</name>
</gene>
<evidence type="ECO:0000313" key="1">
    <source>
        <dbReference type="EMBL" id="KAF7353366.1"/>
    </source>
</evidence>
<organism evidence="1 2">
    <name type="scientific">Mycena sanguinolenta</name>
    <dbReference type="NCBI Taxonomy" id="230812"/>
    <lineage>
        <taxon>Eukaryota</taxon>
        <taxon>Fungi</taxon>
        <taxon>Dikarya</taxon>
        <taxon>Basidiomycota</taxon>
        <taxon>Agaricomycotina</taxon>
        <taxon>Agaricomycetes</taxon>
        <taxon>Agaricomycetidae</taxon>
        <taxon>Agaricales</taxon>
        <taxon>Marasmiineae</taxon>
        <taxon>Mycenaceae</taxon>
        <taxon>Mycena</taxon>
    </lineage>
</organism>
<name>A0A8H7CZ79_9AGAR</name>
<comment type="caution">
    <text evidence="1">The sequence shown here is derived from an EMBL/GenBank/DDBJ whole genome shotgun (WGS) entry which is preliminary data.</text>
</comment>
<dbReference type="AlphaFoldDB" id="A0A8H7CZ79"/>
<sequence length="478" mass="54256">MYQQPHTETKFSVVSTTKTADSAAYLGAFFPNASGFAIQGGKFTINNNIYNSSEERPTEFRTILLGDIKLGKEIYLNGQSGVVGRQNRARGVRRMYSAEIRRDPGPVTVAMYQGHKAEESTEWNVALDYLLSVCPKQEIDYDNWSIWISSTTGQLCVDLVQAPLAAPSSEHVAERLLGPHFQLDWQNISLDDPDAESLIISIFGEDEYHERCSTPLVAEFRRFSVSTQLAISLGPTIFRSDPQQKTLSRITEPLDLCYKKELRWRGYGAQGEVMHNSWIRYDAPCQIEIFEIRLWIFQPRATFKSWMAQANHIFVTELEGRSHLEDYVCTCSALFALRCLPNASCTHDPQGYLFVCPPEDLRIGKNSFQWPAHPAYWSLDPSGADCLTPETADALGFPTIHIETSMYGMSWDKTVYDGLRRFHQGKGFDPDSQDIARHLGYPLFELPREKVAPVIYVDHWCDLKNPALCRELGHFISD</sequence>